<keyword evidence="3" id="KW-1185">Reference proteome</keyword>
<dbReference type="InterPro" id="IPR031837">
    <property type="entry name" value="DUF5071"/>
</dbReference>
<evidence type="ECO:0000259" key="1">
    <source>
        <dbReference type="Pfam" id="PF16804"/>
    </source>
</evidence>
<protein>
    <submittedName>
        <fullName evidence="2">DUF5071 domain-containing protein</fullName>
    </submittedName>
</protein>
<reference evidence="2" key="1">
    <citation type="submission" date="2020-12" db="EMBL/GenBank/DDBJ databases">
        <authorList>
            <person name="Huq M.A."/>
        </authorList>
    </citation>
    <scope>NUCLEOTIDE SEQUENCE</scope>
    <source>
        <strain evidence="2">MAHUQ-46</strain>
    </source>
</reference>
<name>A0A934IZ22_9BACL</name>
<evidence type="ECO:0000313" key="3">
    <source>
        <dbReference type="Proteomes" id="UP000640274"/>
    </source>
</evidence>
<dbReference type="RefSeq" id="WP_199019412.1">
    <property type="nucleotide sequence ID" value="NZ_JAELUP010000060.1"/>
</dbReference>
<organism evidence="2 3">
    <name type="scientific">Paenibacillus roseus</name>
    <dbReference type="NCBI Taxonomy" id="2798579"/>
    <lineage>
        <taxon>Bacteria</taxon>
        <taxon>Bacillati</taxon>
        <taxon>Bacillota</taxon>
        <taxon>Bacilli</taxon>
        <taxon>Bacillales</taxon>
        <taxon>Paenibacillaceae</taxon>
        <taxon>Paenibacillus</taxon>
    </lineage>
</organism>
<dbReference type="Proteomes" id="UP000640274">
    <property type="component" value="Unassembled WGS sequence"/>
</dbReference>
<dbReference type="Gene3D" id="1.25.40.750">
    <property type="entry name" value="Domain of unknown function DUF5071"/>
    <property type="match status" value="1"/>
</dbReference>
<dbReference type="AlphaFoldDB" id="A0A934IZ22"/>
<accession>A0A934IZ22</accession>
<evidence type="ECO:0000313" key="2">
    <source>
        <dbReference type="EMBL" id="MBJ6361861.1"/>
    </source>
</evidence>
<comment type="caution">
    <text evidence="2">The sequence shown here is derived from an EMBL/GenBank/DDBJ whole genome shotgun (WGS) entry which is preliminary data.</text>
</comment>
<sequence>MDEFIPSNKMDYYTIEKLRKLPYNEIEPIINQLLEWVEDINWPIAKEICQILIPLDLKLVPSLKKIVGGKDEVWADNCIRYIVKWLSEEAIRELSPELERIAFYPSEDELELELNIFVLQLLRSL</sequence>
<dbReference type="Pfam" id="PF16804">
    <property type="entry name" value="DUF5071"/>
    <property type="match status" value="1"/>
</dbReference>
<dbReference type="EMBL" id="JAELUP010000060">
    <property type="protein sequence ID" value="MBJ6361861.1"/>
    <property type="molecule type" value="Genomic_DNA"/>
</dbReference>
<gene>
    <name evidence="2" type="ORF">JFN88_11365</name>
</gene>
<proteinExistence type="predicted"/>
<feature type="domain" description="DUF5071" evidence="1">
    <location>
        <begin position="5"/>
        <end position="116"/>
    </location>
</feature>
<dbReference type="InterPro" id="IPR038692">
    <property type="entry name" value="Cthe_2751_sf"/>
</dbReference>